<dbReference type="CDD" id="cd04301">
    <property type="entry name" value="NAT_SF"/>
    <property type="match status" value="1"/>
</dbReference>
<name>A0A5D0NCB6_9ACTN</name>
<dbReference type="Pfam" id="PF00583">
    <property type="entry name" value="Acetyltransf_1"/>
    <property type="match status" value="1"/>
</dbReference>
<feature type="compositionally biased region" description="Basic and acidic residues" evidence="3">
    <location>
        <begin position="55"/>
        <end position="74"/>
    </location>
</feature>
<dbReference type="InterPro" id="IPR050832">
    <property type="entry name" value="Bact_Acetyltransf"/>
</dbReference>
<evidence type="ECO:0000259" key="4">
    <source>
        <dbReference type="PROSITE" id="PS51186"/>
    </source>
</evidence>
<reference evidence="5 6" key="1">
    <citation type="submission" date="2019-08" db="EMBL/GenBank/DDBJ databases">
        <title>Actinomadura sp. nov. CYP1-5 isolated from mountain soil.</title>
        <authorList>
            <person name="Songsumanus A."/>
            <person name="Kuncharoen N."/>
            <person name="Kudo T."/>
            <person name="Yuki M."/>
            <person name="Igarashi Y."/>
            <person name="Tanasupawat S."/>
        </authorList>
    </citation>
    <scope>NUCLEOTIDE SEQUENCE [LARGE SCALE GENOMIC DNA]</scope>
    <source>
        <strain evidence="5 6">JCM 14158</strain>
    </source>
</reference>
<dbReference type="InterPro" id="IPR016181">
    <property type="entry name" value="Acyl_CoA_acyltransferase"/>
</dbReference>
<evidence type="ECO:0000256" key="1">
    <source>
        <dbReference type="ARBA" id="ARBA00022679"/>
    </source>
</evidence>
<evidence type="ECO:0000313" key="6">
    <source>
        <dbReference type="Proteomes" id="UP000323380"/>
    </source>
</evidence>
<dbReference type="SUPFAM" id="SSF55729">
    <property type="entry name" value="Acyl-CoA N-acyltransferases (Nat)"/>
    <property type="match status" value="1"/>
</dbReference>
<dbReference type="EMBL" id="VSFG01000009">
    <property type="protein sequence ID" value="TYB41901.1"/>
    <property type="molecule type" value="Genomic_DNA"/>
</dbReference>
<gene>
    <name evidence="5" type="ORF">FXF69_33795</name>
</gene>
<keyword evidence="2" id="KW-0012">Acyltransferase</keyword>
<dbReference type="STRING" id="1220554.GCA_001552135_01098"/>
<organism evidence="5 6">
    <name type="scientific">Actinomadura chibensis</name>
    <dbReference type="NCBI Taxonomy" id="392828"/>
    <lineage>
        <taxon>Bacteria</taxon>
        <taxon>Bacillati</taxon>
        <taxon>Actinomycetota</taxon>
        <taxon>Actinomycetes</taxon>
        <taxon>Streptosporangiales</taxon>
        <taxon>Thermomonosporaceae</taxon>
        <taxon>Actinomadura</taxon>
    </lineage>
</organism>
<protein>
    <submittedName>
        <fullName evidence="5">GNAT family N-acetyltransferase</fullName>
    </submittedName>
</protein>
<feature type="domain" description="N-acetyltransferase" evidence="4">
    <location>
        <begin position="86"/>
        <end position="249"/>
    </location>
</feature>
<comment type="caution">
    <text evidence="5">The sequence shown here is derived from an EMBL/GenBank/DDBJ whole genome shotgun (WGS) entry which is preliminary data.</text>
</comment>
<proteinExistence type="predicted"/>
<dbReference type="PANTHER" id="PTHR43877">
    <property type="entry name" value="AMINOALKYLPHOSPHONATE N-ACETYLTRANSFERASE-RELATED-RELATED"/>
    <property type="match status" value="1"/>
</dbReference>
<feature type="region of interest" description="Disordered" evidence="3">
    <location>
        <begin position="50"/>
        <end position="76"/>
    </location>
</feature>
<sequence>MPPSSAQAMRPTWTRRTSARQVARSSVSRAVLIWPRFGCRAVSGTAAARFPTLSRDPDGRVAPHRSGPLDDHQPRGMADNGVVSGYLVRPARAGDGGGLAKAWSDFAEYYREIAPEAVQTPRADGLAEWLEGKLLSGGADVFGRVCDAGGEAVGFVRASFLPPHEDAERQVTREVAVPRVYVNALAVRRDHWRGGAGTALMRSAEAWGRERGARLISLDTLAASPVSVPFYEKRMGYERHGIIFSGPLG</sequence>
<evidence type="ECO:0000313" key="5">
    <source>
        <dbReference type="EMBL" id="TYB41901.1"/>
    </source>
</evidence>
<dbReference type="GO" id="GO:0016747">
    <property type="term" value="F:acyltransferase activity, transferring groups other than amino-acyl groups"/>
    <property type="evidence" value="ECO:0007669"/>
    <property type="project" value="InterPro"/>
</dbReference>
<evidence type="ECO:0000256" key="3">
    <source>
        <dbReference type="SAM" id="MobiDB-lite"/>
    </source>
</evidence>
<keyword evidence="6" id="KW-1185">Reference proteome</keyword>
<dbReference type="PROSITE" id="PS51186">
    <property type="entry name" value="GNAT"/>
    <property type="match status" value="1"/>
</dbReference>
<dbReference type="Gene3D" id="3.40.630.30">
    <property type="match status" value="1"/>
</dbReference>
<keyword evidence="1 5" id="KW-0808">Transferase</keyword>
<dbReference type="Proteomes" id="UP000323380">
    <property type="component" value="Unassembled WGS sequence"/>
</dbReference>
<evidence type="ECO:0000256" key="2">
    <source>
        <dbReference type="ARBA" id="ARBA00023315"/>
    </source>
</evidence>
<accession>A0A5D0NCB6</accession>
<dbReference type="InterPro" id="IPR000182">
    <property type="entry name" value="GNAT_dom"/>
</dbReference>
<dbReference type="AlphaFoldDB" id="A0A5D0NCB6"/>
<dbReference type="PANTHER" id="PTHR43877:SF1">
    <property type="entry name" value="ACETYLTRANSFERASE"/>
    <property type="match status" value="1"/>
</dbReference>